<evidence type="ECO:0000256" key="3">
    <source>
        <dbReference type="ARBA" id="ARBA00022723"/>
    </source>
</evidence>
<keyword evidence="4" id="KW-0408">Iron</keyword>
<dbReference type="EMBL" id="UFSM01000001">
    <property type="protein sequence ID" value="SUU87364.1"/>
    <property type="molecule type" value="Genomic_DNA"/>
</dbReference>
<dbReference type="OrthoDB" id="9799640at2"/>
<sequence>MYRVTFVDADGQATELSANEGQSVMSVAVANGIDQILAECGGSCACGTCHCYVDETWTEKLPAPDDSEQGMIECLMNPTERSRLTCQLKMSAALDGLVVHLPREQY</sequence>
<reference evidence="8 9" key="1">
    <citation type="submission" date="2018-06" db="EMBL/GenBank/DDBJ databases">
        <authorList>
            <consortium name="Pathogen Informatics"/>
            <person name="Doyle S."/>
        </authorList>
    </citation>
    <scope>NUCLEOTIDE SEQUENCE [LARGE SCALE GENOMIC DNA]</scope>
    <source>
        <strain evidence="8 9">NCTC10684</strain>
    </source>
</reference>
<dbReference type="RefSeq" id="WP_115729882.1">
    <property type="nucleotide sequence ID" value="NZ_BAAAVY010000015.1"/>
</dbReference>
<name>A0A380WGT9_AMIAI</name>
<evidence type="ECO:0000256" key="5">
    <source>
        <dbReference type="ARBA" id="ARBA00023014"/>
    </source>
</evidence>
<dbReference type="PRINTS" id="PR00355">
    <property type="entry name" value="ADRENODOXIN"/>
</dbReference>
<keyword evidence="5" id="KW-0411">Iron-sulfur</keyword>
<dbReference type="CDD" id="cd00207">
    <property type="entry name" value="fer2"/>
    <property type="match status" value="1"/>
</dbReference>
<dbReference type="GO" id="GO:0009055">
    <property type="term" value="F:electron transfer activity"/>
    <property type="evidence" value="ECO:0007669"/>
    <property type="project" value="TreeGrafter"/>
</dbReference>
<feature type="domain" description="2Fe-2S ferredoxin-type" evidence="7">
    <location>
        <begin position="2"/>
        <end position="105"/>
    </location>
</feature>
<accession>A0A380WGT9</accession>
<dbReference type="InterPro" id="IPR012675">
    <property type="entry name" value="Beta-grasp_dom_sf"/>
</dbReference>
<comment type="similarity">
    <text evidence="1">Belongs to the adrenodoxin/putidaredoxin family.</text>
</comment>
<dbReference type="InterPro" id="IPR036010">
    <property type="entry name" value="2Fe-2S_ferredoxin-like_sf"/>
</dbReference>
<dbReference type="SUPFAM" id="SSF54292">
    <property type="entry name" value="2Fe-2S ferredoxin-like"/>
    <property type="match status" value="1"/>
</dbReference>
<dbReference type="Gene3D" id="3.10.20.30">
    <property type="match status" value="1"/>
</dbReference>
<evidence type="ECO:0000256" key="1">
    <source>
        <dbReference type="ARBA" id="ARBA00010914"/>
    </source>
</evidence>
<dbReference type="GO" id="GO:0140647">
    <property type="term" value="P:P450-containing electron transport chain"/>
    <property type="evidence" value="ECO:0007669"/>
    <property type="project" value="InterPro"/>
</dbReference>
<evidence type="ECO:0000256" key="4">
    <source>
        <dbReference type="ARBA" id="ARBA00023004"/>
    </source>
</evidence>
<dbReference type="InterPro" id="IPR001055">
    <property type="entry name" value="Adrenodoxin-like"/>
</dbReference>
<evidence type="ECO:0000256" key="2">
    <source>
        <dbReference type="ARBA" id="ARBA00022714"/>
    </source>
</evidence>
<comment type="cofactor">
    <cofactor evidence="6">
        <name>[2Fe-2S] cluster</name>
        <dbReference type="ChEBI" id="CHEBI:190135"/>
    </cofactor>
</comment>
<dbReference type="AlphaFoldDB" id="A0A380WGT9"/>
<protein>
    <submittedName>
        <fullName evidence="8">Ferredoxin VI</fullName>
    </submittedName>
</protein>
<dbReference type="InterPro" id="IPR001041">
    <property type="entry name" value="2Fe-2S_ferredoxin-type"/>
</dbReference>
<evidence type="ECO:0000259" key="7">
    <source>
        <dbReference type="PROSITE" id="PS51085"/>
    </source>
</evidence>
<evidence type="ECO:0000313" key="8">
    <source>
        <dbReference type="EMBL" id="SUU87364.1"/>
    </source>
</evidence>
<evidence type="ECO:0000256" key="6">
    <source>
        <dbReference type="ARBA" id="ARBA00034078"/>
    </source>
</evidence>
<dbReference type="PROSITE" id="PS51085">
    <property type="entry name" value="2FE2S_FER_2"/>
    <property type="match status" value="1"/>
</dbReference>
<dbReference type="GO" id="GO:0046872">
    <property type="term" value="F:metal ion binding"/>
    <property type="evidence" value="ECO:0007669"/>
    <property type="project" value="UniProtKB-KW"/>
</dbReference>
<proteinExistence type="inferred from homology"/>
<keyword evidence="3" id="KW-0479">Metal-binding</keyword>
<dbReference type="Proteomes" id="UP000254701">
    <property type="component" value="Unassembled WGS sequence"/>
</dbReference>
<dbReference type="GO" id="GO:0051537">
    <property type="term" value="F:2 iron, 2 sulfur cluster binding"/>
    <property type="evidence" value="ECO:0007669"/>
    <property type="project" value="UniProtKB-KW"/>
</dbReference>
<organism evidence="8 9">
    <name type="scientific">Aminobacter aminovorans</name>
    <name type="common">Chelatobacter heintzii</name>
    <dbReference type="NCBI Taxonomy" id="83263"/>
    <lineage>
        <taxon>Bacteria</taxon>
        <taxon>Pseudomonadati</taxon>
        <taxon>Pseudomonadota</taxon>
        <taxon>Alphaproteobacteria</taxon>
        <taxon>Hyphomicrobiales</taxon>
        <taxon>Phyllobacteriaceae</taxon>
        <taxon>Aminobacter</taxon>
    </lineage>
</organism>
<dbReference type="PANTHER" id="PTHR23426">
    <property type="entry name" value="FERREDOXIN/ADRENODOXIN"/>
    <property type="match status" value="1"/>
</dbReference>
<gene>
    <name evidence="8" type="ORF">NCTC10684_00562</name>
</gene>
<evidence type="ECO:0000313" key="9">
    <source>
        <dbReference type="Proteomes" id="UP000254701"/>
    </source>
</evidence>
<dbReference type="Pfam" id="PF00111">
    <property type="entry name" value="Fer2"/>
    <property type="match status" value="1"/>
</dbReference>
<dbReference type="PANTHER" id="PTHR23426:SF65">
    <property type="entry name" value="FERREDOXIN-2, MITOCHONDRIAL"/>
    <property type="match status" value="1"/>
</dbReference>
<keyword evidence="2" id="KW-0001">2Fe-2S</keyword>